<reference evidence="1 2" key="1">
    <citation type="journal article" date="2018" name="Mol. Biol. Evol.">
        <title>Broad Genomic Sampling Reveals a Smut Pathogenic Ancestry of the Fungal Clade Ustilaginomycotina.</title>
        <authorList>
            <person name="Kijpornyongpan T."/>
            <person name="Mondo S.J."/>
            <person name="Barry K."/>
            <person name="Sandor L."/>
            <person name="Lee J."/>
            <person name="Lipzen A."/>
            <person name="Pangilinan J."/>
            <person name="LaButti K."/>
            <person name="Hainaut M."/>
            <person name="Henrissat B."/>
            <person name="Grigoriev I.V."/>
            <person name="Spatafora J.W."/>
            <person name="Aime M.C."/>
        </authorList>
    </citation>
    <scope>NUCLEOTIDE SEQUENCE [LARGE SCALE GENOMIC DNA]</scope>
    <source>
        <strain evidence="1 2">SA 807</strain>
    </source>
</reference>
<proteinExistence type="predicted"/>
<keyword evidence="2" id="KW-1185">Reference proteome</keyword>
<accession>A0ACD0NTG8</accession>
<gene>
    <name evidence="1" type="ORF">IE53DRAFT_162640</name>
</gene>
<protein>
    <submittedName>
        <fullName evidence="1">Uncharacterized protein</fullName>
    </submittedName>
</protein>
<evidence type="ECO:0000313" key="2">
    <source>
        <dbReference type="Proteomes" id="UP000245626"/>
    </source>
</evidence>
<dbReference type="EMBL" id="KZ820097">
    <property type="protein sequence ID" value="PWN49105.1"/>
    <property type="molecule type" value="Genomic_DNA"/>
</dbReference>
<name>A0ACD0NTG8_9BASI</name>
<sequence>MDEDLDRSGIDLPLEWNHRVSSSFPFLTPLSLSHPIPESVGESQGGIQKEGEGGEARRRMCQSPKFDPHLVFAWRNFHLTLRGGEWGGISSSSNLRFGPLFDLILSPFFSRWILFFSSSSFFLYFLFLPPVPLPSFHPDSPPPVVILIPGKASIRWGEEGEQRGEGKGGGEKEKEKRRKRRHGFL</sequence>
<organism evidence="1 2">
    <name type="scientific">Violaceomyces palustris</name>
    <dbReference type="NCBI Taxonomy" id="1673888"/>
    <lineage>
        <taxon>Eukaryota</taxon>
        <taxon>Fungi</taxon>
        <taxon>Dikarya</taxon>
        <taxon>Basidiomycota</taxon>
        <taxon>Ustilaginomycotina</taxon>
        <taxon>Ustilaginomycetes</taxon>
        <taxon>Violaceomycetales</taxon>
        <taxon>Violaceomycetaceae</taxon>
        <taxon>Violaceomyces</taxon>
    </lineage>
</organism>
<dbReference type="Proteomes" id="UP000245626">
    <property type="component" value="Unassembled WGS sequence"/>
</dbReference>
<evidence type="ECO:0000313" key="1">
    <source>
        <dbReference type="EMBL" id="PWN49105.1"/>
    </source>
</evidence>